<evidence type="ECO:0000256" key="5">
    <source>
        <dbReference type="SAM" id="MobiDB-lite"/>
    </source>
</evidence>
<dbReference type="OrthoDB" id="21225at2759"/>
<gene>
    <name evidence="7" type="ORF">Poli38472_007368</name>
</gene>
<dbReference type="InterPro" id="IPR017455">
    <property type="entry name" value="Znf_FYVE-rel"/>
</dbReference>
<protein>
    <recommendedName>
        <fullName evidence="6">FYVE-type domain-containing protein</fullName>
    </recommendedName>
</protein>
<evidence type="ECO:0000259" key="6">
    <source>
        <dbReference type="PROSITE" id="PS50178"/>
    </source>
</evidence>
<feature type="domain" description="FYVE-type" evidence="6">
    <location>
        <begin position="339"/>
        <end position="399"/>
    </location>
</feature>
<keyword evidence="2 4" id="KW-0863">Zinc-finger</keyword>
<evidence type="ECO:0000256" key="3">
    <source>
        <dbReference type="ARBA" id="ARBA00022833"/>
    </source>
</evidence>
<dbReference type="GO" id="GO:0008270">
    <property type="term" value="F:zinc ion binding"/>
    <property type="evidence" value="ECO:0007669"/>
    <property type="project" value="UniProtKB-KW"/>
</dbReference>
<dbReference type="Pfam" id="PF01590">
    <property type="entry name" value="GAF"/>
    <property type="match status" value="1"/>
</dbReference>
<dbReference type="InterPro" id="IPR003018">
    <property type="entry name" value="GAF"/>
</dbReference>
<keyword evidence="1" id="KW-0479">Metal-binding</keyword>
<dbReference type="CDD" id="cd15745">
    <property type="entry name" value="FYVE_RUFY4"/>
    <property type="match status" value="1"/>
</dbReference>
<dbReference type="PROSITE" id="PS50178">
    <property type="entry name" value="ZF_FYVE"/>
    <property type="match status" value="1"/>
</dbReference>
<name>A0A8K1CA45_PYTOL</name>
<dbReference type="InterPro" id="IPR013083">
    <property type="entry name" value="Znf_RING/FYVE/PHD"/>
</dbReference>
<organism evidence="7 8">
    <name type="scientific">Pythium oligandrum</name>
    <name type="common">Mycoparasitic fungus</name>
    <dbReference type="NCBI Taxonomy" id="41045"/>
    <lineage>
        <taxon>Eukaryota</taxon>
        <taxon>Sar</taxon>
        <taxon>Stramenopiles</taxon>
        <taxon>Oomycota</taxon>
        <taxon>Peronosporomycetes</taxon>
        <taxon>Pythiales</taxon>
        <taxon>Pythiaceae</taxon>
        <taxon>Pythium</taxon>
    </lineage>
</organism>
<dbReference type="SUPFAM" id="SSF55781">
    <property type="entry name" value="GAF domain-like"/>
    <property type="match status" value="1"/>
</dbReference>
<keyword evidence="3" id="KW-0862">Zinc</keyword>
<dbReference type="InterPro" id="IPR000306">
    <property type="entry name" value="Znf_FYVE"/>
</dbReference>
<dbReference type="Gene3D" id="3.30.40.10">
    <property type="entry name" value="Zinc/RING finger domain, C3HC4 (zinc finger)"/>
    <property type="match status" value="1"/>
</dbReference>
<dbReference type="Pfam" id="PF01363">
    <property type="entry name" value="FYVE"/>
    <property type="match status" value="1"/>
</dbReference>
<dbReference type="AlphaFoldDB" id="A0A8K1CA45"/>
<dbReference type="EMBL" id="SPLM01000110">
    <property type="protein sequence ID" value="TMW59223.1"/>
    <property type="molecule type" value="Genomic_DNA"/>
</dbReference>
<sequence>MTRAMSARARTEPEGLLVYDRDAGTEKVAMRGHEICNDVLATLPKLQAAVREQQQLIEHKWKAKRRKNEVDLLELVPGGTGDYTKDDLDIAHAMLAKTELHCHVNEVLSVLVHRDSDEMEATMKSLNGRKVRDGRMLFQQHRPLAAQVHKSSRQPSEQPQSAHIAVQTMTIKPKLTVKLQSKHRRTQRLCFSTCTIRYPTKDRAFHLTKTLPKAVHDKIIASDDRSALRRGLDHIAVGWDIRSVDTGRAYGSLNNTTRVTVHAYAATTPPTKYNQSVEMQRRGAYSRNELAHHRSMNINSEAEHVMEVLTKSLREFETVIRRRRLGFQTFVSHPTAAPNAPSNCCTICERSFSLFRRDHFCELCGHVVCGECSKLYDVEAVIGVVRKNRCCVRCLHRVDMCNFDDEDIVPALGPVVVEADHEAWIVEERVSKDRKSSMTEATSCSTSSLYSEDPEELSMALEALDHLVTAQVRKRSRAHSRPKRPAKPTKKKIMEDIDEHLNETLRGARDMIRVEDCVVYDKERNHGLIFDSGKTSNPNIPLAPRPDAEKEARRLHHIKQSGVLNPDYDRSALDMLAQVAAKRMNCPVGFLSVIDDKHLHAVGRYQLPGPPQPTPRDENMCMHMTYAEAPMVIKNPQRDMRFAQMPMVQKTGVKFYAGFPIRAPDGSVVASLCTADVVPHDNIATKDYATMQALTDLAAELLVPQRKKTIDMSMQRY</sequence>
<feature type="region of interest" description="Disordered" evidence="5">
    <location>
        <begin position="471"/>
        <end position="491"/>
    </location>
</feature>
<accession>A0A8K1CA45</accession>
<comment type="caution">
    <text evidence="7">The sequence shown here is derived from an EMBL/GenBank/DDBJ whole genome shotgun (WGS) entry which is preliminary data.</text>
</comment>
<evidence type="ECO:0000256" key="1">
    <source>
        <dbReference type="ARBA" id="ARBA00022723"/>
    </source>
</evidence>
<dbReference type="Proteomes" id="UP000794436">
    <property type="component" value="Unassembled WGS sequence"/>
</dbReference>
<evidence type="ECO:0000256" key="2">
    <source>
        <dbReference type="ARBA" id="ARBA00022771"/>
    </source>
</evidence>
<dbReference type="PANTHER" id="PTHR43102:SF2">
    <property type="entry name" value="GAF DOMAIN-CONTAINING PROTEIN"/>
    <property type="match status" value="1"/>
</dbReference>
<keyword evidence="8" id="KW-1185">Reference proteome</keyword>
<evidence type="ECO:0000313" key="8">
    <source>
        <dbReference type="Proteomes" id="UP000794436"/>
    </source>
</evidence>
<evidence type="ECO:0000256" key="4">
    <source>
        <dbReference type="PROSITE-ProRule" id="PRU00091"/>
    </source>
</evidence>
<dbReference type="PANTHER" id="PTHR43102">
    <property type="entry name" value="SLR1143 PROTEIN"/>
    <property type="match status" value="1"/>
</dbReference>
<evidence type="ECO:0000313" key="7">
    <source>
        <dbReference type="EMBL" id="TMW59223.1"/>
    </source>
</evidence>
<reference evidence="7" key="1">
    <citation type="submission" date="2019-03" db="EMBL/GenBank/DDBJ databases">
        <title>Long read genome sequence of the mycoparasitic Pythium oligandrum ATCC 38472 isolated from sugarbeet rhizosphere.</title>
        <authorList>
            <person name="Gaulin E."/>
        </authorList>
    </citation>
    <scope>NUCLEOTIDE SEQUENCE</scope>
    <source>
        <strain evidence="7">ATCC 38472_TT</strain>
    </source>
</reference>
<feature type="compositionally biased region" description="Basic residues" evidence="5">
    <location>
        <begin position="472"/>
        <end position="491"/>
    </location>
</feature>
<dbReference type="InterPro" id="IPR029016">
    <property type="entry name" value="GAF-like_dom_sf"/>
</dbReference>
<dbReference type="SUPFAM" id="SSF57903">
    <property type="entry name" value="FYVE/PHD zinc finger"/>
    <property type="match status" value="1"/>
</dbReference>
<proteinExistence type="predicted"/>
<dbReference type="SMART" id="SM00064">
    <property type="entry name" value="FYVE"/>
    <property type="match status" value="1"/>
</dbReference>
<dbReference type="Gene3D" id="3.30.450.40">
    <property type="match status" value="1"/>
</dbReference>
<dbReference type="InterPro" id="IPR011011">
    <property type="entry name" value="Znf_FYVE_PHD"/>
</dbReference>